<comment type="caution">
    <text evidence="2">The sequence shown here is derived from an EMBL/GenBank/DDBJ whole genome shotgun (WGS) entry which is preliminary data.</text>
</comment>
<dbReference type="AlphaFoldDB" id="A0A8J2ZHX1"/>
<feature type="signal peptide" evidence="1">
    <location>
        <begin position="1"/>
        <end position="20"/>
    </location>
</feature>
<keyword evidence="1" id="KW-0732">Signal</keyword>
<dbReference type="Proteomes" id="UP000617145">
    <property type="component" value="Unassembled WGS sequence"/>
</dbReference>
<reference evidence="2" key="2">
    <citation type="submission" date="2020-09" db="EMBL/GenBank/DDBJ databases">
        <authorList>
            <person name="Sun Q."/>
            <person name="Zhou Y."/>
        </authorList>
    </citation>
    <scope>NUCLEOTIDE SEQUENCE</scope>
    <source>
        <strain evidence="2">CGMCC 1.15762</strain>
    </source>
</reference>
<dbReference type="EMBL" id="BMJV01000002">
    <property type="protein sequence ID" value="GGG66531.1"/>
    <property type="molecule type" value="Genomic_DNA"/>
</dbReference>
<dbReference type="PANTHER" id="PTHR42779:SF1">
    <property type="entry name" value="PROTEIN YNJB"/>
    <property type="match status" value="1"/>
</dbReference>
<organism evidence="2 3">
    <name type="scientific">Salipiger pallidus</name>
    <dbReference type="NCBI Taxonomy" id="1775170"/>
    <lineage>
        <taxon>Bacteria</taxon>
        <taxon>Pseudomonadati</taxon>
        <taxon>Pseudomonadota</taxon>
        <taxon>Alphaproteobacteria</taxon>
        <taxon>Rhodobacterales</taxon>
        <taxon>Roseobacteraceae</taxon>
        <taxon>Salipiger</taxon>
    </lineage>
</organism>
<dbReference type="Pfam" id="PF13416">
    <property type="entry name" value="SBP_bac_8"/>
    <property type="match status" value="1"/>
</dbReference>
<proteinExistence type="predicted"/>
<dbReference type="Gene3D" id="3.40.190.10">
    <property type="entry name" value="Periplasmic binding protein-like II"/>
    <property type="match status" value="2"/>
</dbReference>
<keyword evidence="3" id="KW-1185">Reference proteome</keyword>
<evidence type="ECO:0000313" key="2">
    <source>
        <dbReference type="EMBL" id="GGG66531.1"/>
    </source>
</evidence>
<sequence length="413" mass="44867">MKRLTLTISGLALCAAGATAQQADSPAYGDSFNMRDTSVDMSALTTENFYDMLVPLAQEAGSLTVYSYWPPAPLVVFQEEIIPAFEEKYGIDVTFASVETAPGLQQMDATSREGEPAPMDVYFTSDLPADLDQMANIRLIDLLPNTQNLNPQFTSVYHGIEHGGAYVPFHANQTVIAWNSAMVDNVPTTYQALLDFSAENPGKVAITSPLRGGSGSNFLKSVAMNLMTEDCIAQQANLRIADEDAAALVDDTDCYAPVWDYFNRLLETAELTNGNTDTLNLMANGIATVGTAWEDLTYSYIQTSQLPDTVRVEILEGGQIGGAEGVLIPSNTENLAGAMLFVNEMLDAKHQAWKLMGFASRSPRTDLDRSLIPEEAQKLLASPDQYPARQLTSVSPVMYAAIREGFVANVLEK</sequence>
<gene>
    <name evidence="2" type="ORF">GCM10011415_11650</name>
</gene>
<name>A0A8J2ZHX1_9RHOB</name>
<evidence type="ECO:0000313" key="3">
    <source>
        <dbReference type="Proteomes" id="UP000617145"/>
    </source>
</evidence>
<dbReference type="SUPFAM" id="SSF53850">
    <property type="entry name" value="Periplasmic binding protein-like II"/>
    <property type="match status" value="1"/>
</dbReference>
<feature type="chain" id="PRO_5035201643" evidence="1">
    <location>
        <begin position="21"/>
        <end position="413"/>
    </location>
</feature>
<accession>A0A8J2ZHX1</accession>
<evidence type="ECO:0000256" key="1">
    <source>
        <dbReference type="SAM" id="SignalP"/>
    </source>
</evidence>
<protein>
    <submittedName>
        <fullName evidence="2">ABC transporter substrate-binding protein</fullName>
    </submittedName>
</protein>
<dbReference type="InterPro" id="IPR006059">
    <property type="entry name" value="SBP"/>
</dbReference>
<dbReference type="RefSeq" id="WP_188789297.1">
    <property type="nucleotide sequence ID" value="NZ_BMJV01000002.1"/>
</dbReference>
<reference evidence="2" key="1">
    <citation type="journal article" date="2014" name="Int. J. Syst. Evol. Microbiol.">
        <title>Complete genome sequence of Corynebacterium casei LMG S-19264T (=DSM 44701T), isolated from a smear-ripened cheese.</title>
        <authorList>
            <consortium name="US DOE Joint Genome Institute (JGI-PGF)"/>
            <person name="Walter F."/>
            <person name="Albersmeier A."/>
            <person name="Kalinowski J."/>
            <person name="Ruckert C."/>
        </authorList>
    </citation>
    <scope>NUCLEOTIDE SEQUENCE</scope>
    <source>
        <strain evidence="2">CGMCC 1.15762</strain>
    </source>
</reference>
<dbReference type="PANTHER" id="PTHR42779">
    <property type="entry name" value="PROTEIN YNJB"/>
    <property type="match status" value="1"/>
</dbReference>